<accession>A0A1H7INW7</accession>
<evidence type="ECO:0008006" key="4">
    <source>
        <dbReference type="Google" id="ProtNLM"/>
    </source>
</evidence>
<dbReference type="OrthoDB" id="885909at2"/>
<dbReference type="PROSITE" id="PS51257">
    <property type="entry name" value="PROKAR_LIPOPROTEIN"/>
    <property type="match status" value="1"/>
</dbReference>
<dbReference type="Proteomes" id="UP000198984">
    <property type="component" value="Unassembled WGS sequence"/>
</dbReference>
<proteinExistence type="predicted"/>
<dbReference type="RefSeq" id="WP_089906663.1">
    <property type="nucleotide sequence ID" value="NZ_FOBB01000001.1"/>
</dbReference>
<sequence>MTKVLIAAAILFSLFSCNAGGGADSSETGMLEIKERCAVFYTPGPGKLRQLKADFGAKDFDGIVATNQQYMNEAREFITKQKVKIIPTSQYKLHFVKRNGEIFSIDLNKSKYAWEVFLFNGFDDPVKIDVTNVQEEYQNANMAPGN</sequence>
<reference evidence="2 3" key="1">
    <citation type="submission" date="2016-10" db="EMBL/GenBank/DDBJ databases">
        <authorList>
            <person name="de Groot N.N."/>
        </authorList>
    </citation>
    <scope>NUCLEOTIDE SEQUENCE [LARGE SCALE GENOMIC DNA]</scope>
    <source>
        <strain evidence="2 3">DSM 21039</strain>
    </source>
</reference>
<dbReference type="EMBL" id="FOBB01000001">
    <property type="protein sequence ID" value="SEK64191.1"/>
    <property type="molecule type" value="Genomic_DNA"/>
</dbReference>
<name>A0A1H7INW7_9BACT</name>
<evidence type="ECO:0000313" key="3">
    <source>
        <dbReference type="Proteomes" id="UP000198984"/>
    </source>
</evidence>
<protein>
    <recommendedName>
        <fullName evidence="4">Lipoprotein</fullName>
    </recommendedName>
</protein>
<feature type="signal peptide" evidence="1">
    <location>
        <begin position="1"/>
        <end position="19"/>
    </location>
</feature>
<keyword evidence="3" id="KW-1185">Reference proteome</keyword>
<evidence type="ECO:0000256" key="1">
    <source>
        <dbReference type="SAM" id="SignalP"/>
    </source>
</evidence>
<keyword evidence="1" id="KW-0732">Signal</keyword>
<evidence type="ECO:0000313" key="2">
    <source>
        <dbReference type="EMBL" id="SEK64191.1"/>
    </source>
</evidence>
<feature type="chain" id="PRO_5011634111" description="Lipoprotein" evidence="1">
    <location>
        <begin position="20"/>
        <end position="146"/>
    </location>
</feature>
<dbReference type="STRING" id="573321.SAMN04488505_101611"/>
<dbReference type="AlphaFoldDB" id="A0A1H7INW7"/>
<organism evidence="2 3">
    <name type="scientific">Chitinophaga rupis</name>
    <dbReference type="NCBI Taxonomy" id="573321"/>
    <lineage>
        <taxon>Bacteria</taxon>
        <taxon>Pseudomonadati</taxon>
        <taxon>Bacteroidota</taxon>
        <taxon>Chitinophagia</taxon>
        <taxon>Chitinophagales</taxon>
        <taxon>Chitinophagaceae</taxon>
        <taxon>Chitinophaga</taxon>
    </lineage>
</organism>
<gene>
    <name evidence="2" type="ORF">SAMN04488505_101611</name>
</gene>